<evidence type="ECO:0000313" key="4">
    <source>
        <dbReference type="Proteomes" id="UP000254765"/>
    </source>
</evidence>
<reference evidence="3 5" key="2">
    <citation type="submission" date="2019-07" db="EMBL/GenBank/DDBJ databases">
        <title>Serratia strains were isolated from fresh produce.</title>
        <authorList>
            <person name="Cho G.-S."/>
            <person name="Stein M."/>
            <person name="Lee W."/>
            <person name="Suh S.H."/>
            <person name="Franz C.M.A.P."/>
        </authorList>
    </citation>
    <scope>NUCLEOTIDE SEQUENCE [LARGE SCALE GENOMIC DNA]</scope>
    <source>
        <strain evidence="3 5">S16</strain>
    </source>
</reference>
<dbReference type="Proteomes" id="UP000321126">
    <property type="component" value="Unassembled WGS sequence"/>
</dbReference>
<dbReference type="Proteomes" id="UP000254765">
    <property type="component" value="Unassembled WGS sequence"/>
</dbReference>
<accession>A0A379ZXW8</accession>
<organism evidence="2 4">
    <name type="scientific">Serratia marcescens</name>
    <dbReference type="NCBI Taxonomy" id="615"/>
    <lineage>
        <taxon>Bacteria</taxon>
        <taxon>Pseudomonadati</taxon>
        <taxon>Pseudomonadota</taxon>
        <taxon>Gammaproteobacteria</taxon>
        <taxon>Enterobacterales</taxon>
        <taxon>Yersiniaceae</taxon>
        <taxon>Serratia</taxon>
    </lineage>
</organism>
<accession>A0A5C7CDE2</accession>
<evidence type="ECO:0000313" key="2">
    <source>
        <dbReference type="EMBL" id="SUI69577.1"/>
    </source>
</evidence>
<dbReference type="InterPro" id="IPR025643">
    <property type="entry name" value="R2K_3"/>
</dbReference>
<reference evidence="2 4" key="1">
    <citation type="submission" date="2018-06" db="EMBL/GenBank/DDBJ databases">
        <authorList>
            <consortium name="Pathogen Informatics"/>
            <person name="Doyle S."/>
        </authorList>
    </citation>
    <scope>NUCLEOTIDE SEQUENCE [LARGE SCALE GENOMIC DNA]</scope>
    <source>
        <strain evidence="2 4">NCTC10211</strain>
    </source>
</reference>
<dbReference type="RefSeq" id="WP_042707019.1">
    <property type="nucleotide sequence ID" value="NZ_CAMIQS010000002.1"/>
</dbReference>
<dbReference type="EMBL" id="VOUQ01000002">
    <property type="protein sequence ID" value="TXE35911.1"/>
    <property type="molecule type" value="Genomic_DNA"/>
</dbReference>
<evidence type="ECO:0000259" key="1">
    <source>
        <dbReference type="Pfam" id="PF14243"/>
    </source>
</evidence>
<protein>
    <recommendedName>
        <fullName evidence="1">ATP-grasp domain-containing protein</fullName>
    </recommendedName>
</protein>
<evidence type="ECO:0000313" key="3">
    <source>
        <dbReference type="EMBL" id="TXE35911.1"/>
    </source>
</evidence>
<evidence type="ECO:0000313" key="5">
    <source>
        <dbReference type="Proteomes" id="UP000321126"/>
    </source>
</evidence>
<dbReference type="AlphaFoldDB" id="A0A379ZXW8"/>
<name>A0A379ZXW8_SERMA</name>
<dbReference type="EMBL" id="UGYK01000002">
    <property type="protein sequence ID" value="SUI69577.1"/>
    <property type="molecule type" value="Genomic_DNA"/>
</dbReference>
<proteinExistence type="predicted"/>
<dbReference type="Pfam" id="PF14243">
    <property type="entry name" value="R2K_3"/>
    <property type="match status" value="1"/>
</dbReference>
<sequence length="261" mass="29487">MQIIYPDDYSNQGRPDENFAEEFTCAKDRGIRCFLLSSEAAALGKTRFSGRFEPGVPVIWRGWMLNAEEYRQLHRAVTANGGEMLESPDEYLRNHHITGWYEPCKSYTAETVLTTADTDFDTLVTQLCWPAYFVKDYVKSLTTSRGSVAHNAAEIREVLKLIMHYRGELEGGVSLRRFENLFDDSERRYFSLNGQVFSADGEIPDIVHQIASRIKTPFYSIDIAKNANGELRLIEIGDGQVSDTKEWSVADLVTAFCIAGG</sequence>
<feature type="domain" description="ATP-grasp" evidence="1">
    <location>
        <begin position="135"/>
        <end position="253"/>
    </location>
</feature>
<gene>
    <name evidence="3" type="ORF">FOT62_02695</name>
    <name evidence="2" type="ORF">NCTC10211_04398</name>
</gene>